<evidence type="ECO:0000256" key="4">
    <source>
        <dbReference type="SAM" id="MobiDB-lite"/>
    </source>
</evidence>
<feature type="compositionally biased region" description="Basic and acidic residues" evidence="4">
    <location>
        <begin position="1244"/>
        <end position="1289"/>
    </location>
</feature>
<keyword evidence="3" id="KW-0274">FAD</keyword>
<evidence type="ECO:0000313" key="6">
    <source>
        <dbReference type="EMBL" id="KYF39815.1"/>
    </source>
</evidence>
<feature type="region of interest" description="Disordered" evidence="4">
    <location>
        <begin position="1329"/>
        <end position="1396"/>
    </location>
</feature>
<feature type="compositionally biased region" description="Basic and acidic residues" evidence="4">
    <location>
        <begin position="177"/>
        <end position="197"/>
    </location>
</feature>
<gene>
    <name evidence="6" type="ORF">TGARI_242010</name>
</gene>
<dbReference type="InterPro" id="IPR040131">
    <property type="entry name" value="MnmG_N"/>
</dbReference>
<feature type="compositionally biased region" description="Basic and acidic residues" evidence="4">
    <location>
        <begin position="1371"/>
        <end position="1384"/>
    </location>
</feature>
<dbReference type="PANTHER" id="PTHR11806:SF0">
    <property type="entry name" value="PROTEIN MTO1 HOMOLOG, MITOCHONDRIAL"/>
    <property type="match status" value="1"/>
</dbReference>
<evidence type="ECO:0000313" key="7">
    <source>
        <dbReference type="Proteomes" id="UP000074247"/>
    </source>
</evidence>
<dbReference type="OrthoDB" id="333073at2759"/>
<feature type="compositionally biased region" description="Basic and acidic residues" evidence="4">
    <location>
        <begin position="978"/>
        <end position="993"/>
    </location>
</feature>
<dbReference type="PANTHER" id="PTHR11806">
    <property type="entry name" value="GLUCOSE INHIBITED DIVISION PROTEIN A"/>
    <property type="match status" value="1"/>
</dbReference>
<dbReference type="Proteomes" id="UP000074247">
    <property type="component" value="Unassembled WGS sequence"/>
</dbReference>
<feature type="domain" description="tRNA uridine 5-carboxymethylaminomethyl modification enzyme C-terminal subdomain" evidence="5">
    <location>
        <begin position="1429"/>
        <end position="1502"/>
    </location>
</feature>
<dbReference type="Gene3D" id="1.10.150.570">
    <property type="entry name" value="GidA associated domain, C-terminal subdomain"/>
    <property type="match status" value="1"/>
</dbReference>
<feature type="region of interest" description="Disordered" evidence="4">
    <location>
        <begin position="1197"/>
        <end position="1291"/>
    </location>
</feature>
<dbReference type="EMBL" id="AGQS02005639">
    <property type="protein sequence ID" value="KYF39815.1"/>
    <property type="molecule type" value="Genomic_DNA"/>
</dbReference>
<feature type="compositionally biased region" description="Basic and acidic residues" evidence="4">
    <location>
        <begin position="135"/>
        <end position="151"/>
    </location>
</feature>
<dbReference type="InterPro" id="IPR026904">
    <property type="entry name" value="MnmG_C"/>
</dbReference>
<feature type="compositionally biased region" description="Low complexity" evidence="4">
    <location>
        <begin position="611"/>
        <end position="622"/>
    </location>
</feature>
<dbReference type="InterPro" id="IPR044920">
    <property type="entry name" value="MnmG_C_subdom_sf"/>
</dbReference>
<evidence type="ECO:0000256" key="2">
    <source>
        <dbReference type="ARBA" id="ARBA00022630"/>
    </source>
</evidence>
<feature type="compositionally biased region" description="Low complexity" evidence="4">
    <location>
        <begin position="1228"/>
        <end position="1241"/>
    </location>
</feature>
<dbReference type="GO" id="GO:0002098">
    <property type="term" value="P:tRNA wobble uridine modification"/>
    <property type="evidence" value="ECO:0007669"/>
    <property type="project" value="TreeGrafter"/>
</dbReference>
<dbReference type="Pfam" id="PF01134">
    <property type="entry name" value="GIDA"/>
    <property type="match status" value="2"/>
</dbReference>
<proteinExistence type="predicted"/>
<feature type="region of interest" description="Disordered" evidence="4">
    <location>
        <begin position="889"/>
        <end position="1000"/>
    </location>
</feature>
<dbReference type="Pfam" id="PF13932">
    <property type="entry name" value="SAM_GIDA_C"/>
    <property type="match status" value="1"/>
</dbReference>
<protein>
    <submittedName>
        <fullName evidence="6">Glucose inhibited division protein A subfamily protein</fullName>
    </submittedName>
</protein>
<feature type="compositionally biased region" description="Low complexity" evidence="4">
    <location>
        <begin position="1200"/>
        <end position="1220"/>
    </location>
</feature>
<dbReference type="SMART" id="SM01228">
    <property type="entry name" value="GIDA_assoc_3"/>
    <property type="match status" value="1"/>
</dbReference>
<feature type="compositionally biased region" description="Basic and acidic residues" evidence="4">
    <location>
        <begin position="909"/>
        <end position="923"/>
    </location>
</feature>
<reference evidence="6 7" key="1">
    <citation type="journal article" date="2016" name="Nat. Commun.">
        <title>Local admixture of amplified and diversified secreted pathogenesis determinants shapes mosaic Toxoplasma gondii genomes.</title>
        <authorList>
            <person name="Lorenzi H."/>
            <person name="Khan A."/>
            <person name="Behnke M.S."/>
            <person name="Namasivayam S."/>
            <person name="Swapna L.S."/>
            <person name="Hadjithomas M."/>
            <person name="Karamycheva S."/>
            <person name="Pinney D."/>
            <person name="Brunk B.P."/>
            <person name="Ajioka J.W."/>
            <person name="Ajzenberg D."/>
            <person name="Boothroyd J.C."/>
            <person name="Boyle J.P."/>
            <person name="Darde M.L."/>
            <person name="Diaz-Miranda M.A."/>
            <person name="Dubey J.P."/>
            <person name="Fritz H.M."/>
            <person name="Gennari S.M."/>
            <person name="Gregory B.D."/>
            <person name="Kim K."/>
            <person name="Saeij J.P."/>
            <person name="Su C."/>
            <person name="White M.W."/>
            <person name="Zhu X.Q."/>
            <person name="Howe D.K."/>
            <person name="Rosenthal B.M."/>
            <person name="Grigg M.E."/>
            <person name="Parkinson J."/>
            <person name="Liu L."/>
            <person name="Kissinger J.C."/>
            <person name="Roos D.S."/>
            <person name="Sibley L.D."/>
        </authorList>
    </citation>
    <scope>NUCLEOTIDE SEQUENCE [LARGE SCALE GENOMIC DNA]</scope>
    <source>
        <strain evidence="6 7">ARI</strain>
    </source>
</reference>
<dbReference type="VEuPathDB" id="ToxoDB:TGARI_242010"/>
<dbReference type="GO" id="GO:0030488">
    <property type="term" value="P:tRNA methylation"/>
    <property type="evidence" value="ECO:0007669"/>
    <property type="project" value="TreeGrafter"/>
</dbReference>
<dbReference type="Gene3D" id="3.50.50.60">
    <property type="entry name" value="FAD/NAD(P)-binding domain"/>
    <property type="match status" value="2"/>
</dbReference>
<evidence type="ECO:0000259" key="5">
    <source>
        <dbReference type="SMART" id="SM01228"/>
    </source>
</evidence>
<feature type="compositionally biased region" description="Polar residues" evidence="4">
    <location>
        <begin position="1"/>
        <end position="12"/>
    </location>
</feature>
<feature type="region of interest" description="Disordered" evidence="4">
    <location>
        <begin position="486"/>
        <end position="520"/>
    </location>
</feature>
<name>A0A139XM04_TOXGO</name>
<dbReference type="InterPro" id="IPR002218">
    <property type="entry name" value="MnmG-rel"/>
</dbReference>
<organism evidence="6 7">
    <name type="scientific">Toxoplasma gondii ARI</name>
    <dbReference type="NCBI Taxonomy" id="1074872"/>
    <lineage>
        <taxon>Eukaryota</taxon>
        <taxon>Sar</taxon>
        <taxon>Alveolata</taxon>
        <taxon>Apicomplexa</taxon>
        <taxon>Conoidasida</taxon>
        <taxon>Coccidia</taxon>
        <taxon>Eucoccidiorida</taxon>
        <taxon>Eimeriorina</taxon>
        <taxon>Sarcocystidae</taxon>
        <taxon>Toxoplasma</taxon>
    </lineage>
</organism>
<dbReference type="SUPFAM" id="SSF51905">
    <property type="entry name" value="FAD/NAD(P)-binding domain"/>
    <property type="match status" value="1"/>
</dbReference>
<accession>A0A139XM04</accession>
<evidence type="ECO:0000256" key="3">
    <source>
        <dbReference type="ARBA" id="ARBA00022827"/>
    </source>
</evidence>
<feature type="region of interest" description="Disordered" evidence="4">
    <location>
        <begin position="1"/>
        <end position="26"/>
    </location>
</feature>
<sequence>MMNALQTPSSGVRTPGLRGGEATGAGGRRTTAELLRVFAVVLFSLSVLLLPPGDPSIFSRVSASPTRRTKPCSPRISLHIARESLPPPRSSPPPLKAASLCLPRWASVSAPPLRSPASGGERETERSTPSLQGASKEEEKRKQKKASEMRKLWSVHAPHGDPRLRPPVNSSARRRSRFADRRGGGLRPRELWGDDKRSERHRRAWAIPDRSGPFSFLFSPSFASLPSSFPSRFSCCSSHLSSSFLSSSFPDSLPPSARNWPPSPCFASTLFSPPLSPCIPHLSSASSSSSLPRSSSLSSASSASFSASSSASSSLSLSSFLSSPCSPPQFDVCVVGAGHAGLEAALASARVGASTLLVTQSVRTLGELSCNPSIGGIGKGTLVSEVDALGGGIGRWADQAAIHWRILNASRGPATWGVRAQIDRELYKGVVTREVQERVDRGDFALLEGRATRLLVEEEAPDSREGERADVHAEYAARVSLPVAVGETHSREGAEADGQGDEEAEKERGSSPRRQRLLFSQREGSGGVRRLCGEGTSRKRRRVVGLCVRCVKRSDGDRGLGEEVEIFAKTIVVTAGTFLKGKCSTGTTVAVDAGRLGSGFPSSFCSPIPSSSGSAVSTGSSVFERKERSIRGGKRPCSQLAETEALSSEQSASELAASLRDLGLPMGRFKTGTPARLYRHSIDFSRLQEQPSECPSPFSFLHSPSRLRELRPVTVSCFLTYTNRETHEIVRRHLEELPRHSGGEGRRGLGPRYCPSIATKVLRFPDRPRHAVWLEPEGLDSAVIYPNGLSGAFSPPTQLSLLHSIRGLENVEMAAPAYDVEYDFVVPASLSISLETKTVAGLFVAGQVLGTTGYEEAAAMGLLAGWNAALRALRDGTSALWKARAAALSRQEAGESPATSTALIADPESAEKEATTHDARRCENASLTRTEAVGSDDERDAAAARICVSGDADTANDAQAEKQQEGREEEQDSSSLNRGEDRGEEGRETEASPRRVSASLPPAISLSREKFLLGVCAHDLTQIGVQEPYRMFASRSECRLSTRPDNADLRCIDTALRGGIVRDVERMEKTRRRRAKVESLLDLLRSYHLPASQWRARARLAVTAGQAMFSSNSSCCASPSSPASVSPPSSLSSSTPSGVPSFSRSRFPSVAPWALVERCLLHLLAKLGASERSWKAAEIVAALPSSFFPASTDPLVLAHSPSSPSNPSSPFNPSSPSSPSACATPPGSFSVAAVPSFSSASQEGEEKQEAQVESERESSSTREASERRETEEKRNDGGQEGERERHTADADSGAFLSLPGVEELKMCVPLLRCPLQLVLLLCLLQETYRNPSSSSSSTRSSSSPSSSSSFLAFSSHSSTGECVPAQDDSEERFRREATDEEAREKSRRPWTAERQAKMDKSAQLKCTLKTLLLHWEELENAAVTVAAECRYSAYFEGQEREAEIVRGKVDTRIPPTIQYTRSSFPSFSTEELEQLEAHRPQSLREAARVPGLHPASLLSLYRFVSLSKKKTK</sequence>
<feature type="region of interest" description="Disordered" evidence="4">
    <location>
        <begin position="56"/>
        <end position="76"/>
    </location>
</feature>
<feature type="region of interest" description="Disordered" evidence="4">
    <location>
        <begin position="110"/>
        <end position="197"/>
    </location>
</feature>
<feature type="region of interest" description="Disordered" evidence="4">
    <location>
        <begin position="611"/>
        <end position="638"/>
    </location>
</feature>
<dbReference type="GO" id="GO:0050660">
    <property type="term" value="F:flavin adenine dinucleotide binding"/>
    <property type="evidence" value="ECO:0007669"/>
    <property type="project" value="InterPro"/>
</dbReference>
<dbReference type="InterPro" id="IPR036188">
    <property type="entry name" value="FAD/NAD-bd_sf"/>
</dbReference>
<dbReference type="Gene3D" id="2.40.30.260">
    <property type="match status" value="1"/>
</dbReference>
<comment type="caution">
    <text evidence="6">The sequence shown here is derived from an EMBL/GenBank/DDBJ whole genome shotgun (WGS) entry which is preliminary data.</text>
</comment>
<dbReference type="InterPro" id="IPR047001">
    <property type="entry name" value="MnmG_C_subdom"/>
</dbReference>
<keyword evidence="2" id="KW-0285">Flavoprotein</keyword>
<feature type="compositionally biased region" description="Low complexity" evidence="4">
    <location>
        <begin position="1332"/>
        <end position="1358"/>
    </location>
</feature>
<feature type="compositionally biased region" description="Gly residues" evidence="4">
    <location>
        <begin position="17"/>
        <end position="26"/>
    </location>
</feature>
<comment type="cofactor">
    <cofactor evidence="1">
        <name>FAD</name>
        <dbReference type="ChEBI" id="CHEBI:57692"/>
    </cofactor>
</comment>
<evidence type="ECO:0000256" key="1">
    <source>
        <dbReference type="ARBA" id="ARBA00001974"/>
    </source>
</evidence>
<dbReference type="GO" id="GO:0005829">
    <property type="term" value="C:cytosol"/>
    <property type="evidence" value="ECO:0007669"/>
    <property type="project" value="TreeGrafter"/>
</dbReference>